<feature type="domain" description="JmjC" evidence="1">
    <location>
        <begin position="79"/>
        <end position="274"/>
    </location>
</feature>
<dbReference type="RefSeq" id="WP_386822268.1">
    <property type="nucleotide sequence ID" value="NZ_JBHTIF010000001.1"/>
</dbReference>
<keyword evidence="3" id="KW-1185">Reference proteome</keyword>
<comment type="caution">
    <text evidence="2">The sequence shown here is derived from an EMBL/GenBank/DDBJ whole genome shotgun (WGS) entry which is preliminary data.</text>
</comment>
<protein>
    <submittedName>
        <fullName evidence="2">Cupin-like domain-containing protein</fullName>
    </submittedName>
</protein>
<dbReference type="EMBL" id="JBHTIF010000001">
    <property type="protein sequence ID" value="MFD0724616.1"/>
    <property type="molecule type" value="Genomic_DNA"/>
</dbReference>
<evidence type="ECO:0000259" key="1">
    <source>
        <dbReference type="PROSITE" id="PS51184"/>
    </source>
</evidence>
<dbReference type="PANTHER" id="PTHR12461">
    <property type="entry name" value="HYPOXIA-INDUCIBLE FACTOR 1 ALPHA INHIBITOR-RELATED"/>
    <property type="match status" value="1"/>
</dbReference>
<dbReference type="PANTHER" id="PTHR12461:SF105">
    <property type="entry name" value="HYPOXIA-INDUCIBLE FACTOR 1-ALPHA INHIBITOR"/>
    <property type="match status" value="1"/>
</dbReference>
<organism evidence="2 3">
    <name type="scientific">Lysobacter brunescens</name>
    <dbReference type="NCBI Taxonomy" id="262323"/>
    <lineage>
        <taxon>Bacteria</taxon>
        <taxon>Pseudomonadati</taxon>
        <taxon>Pseudomonadota</taxon>
        <taxon>Gammaproteobacteria</taxon>
        <taxon>Lysobacterales</taxon>
        <taxon>Lysobacteraceae</taxon>
        <taxon>Lysobacter</taxon>
    </lineage>
</organism>
<evidence type="ECO:0000313" key="2">
    <source>
        <dbReference type="EMBL" id="MFD0724616.1"/>
    </source>
</evidence>
<dbReference type="SMART" id="SM00558">
    <property type="entry name" value="JmjC"/>
    <property type="match status" value="1"/>
</dbReference>
<dbReference type="InterPro" id="IPR041667">
    <property type="entry name" value="Cupin_8"/>
</dbReference>
<dbReference type="InterPro" id="IPR003347">
    <property type="entry name" value="JmjC_dom"/>
</dbReference>
<reference evidence="3" key="1">
    <citation type="journal article" date="2019" name="Int. J. Syst. Evol. Microbiol.">
        <title>The Global Catalogue of Microorganisms (GCM) 10K type strain sequencing project: providing services to taxonomists for standard genome sequencing and annotation.</title>
        <authorList>
            <consortium name="The Broad Institute Genomics Platform"/>
            <consortium name="The Broad Institute Genome Sequencing Center for Infectious Disease"/>
            <person name="Wu L."/>
            <person name="Ma J."/>
        </authorList>
    </citation>
    <scope>NUCLEOTIDE SEQUENCE [LARGE SCALE GENOMIC DNA]</scope>
    <source>
        <strain evidence="3">CCUG 55585</strain>
    </source>
</reference>
<dbReference type="SUPFAM" id="SSF51197">
    <property type="entry name" value="Clavaminate synthase-like"/>
    <property type="match status" value="1"/>
</dbReference>
<dbReference type="InterPro" id="IPR014710">
    <property type="entry name" value="RmlC-like_jellyroll"/>
</dbReference>
<accession>A0ABW2Y7Z7</accession>
<dbReference type="Proteomes" id="UP001597110">
    <property type="component" value="Unassembled WGS sequence"/>
</dbReference>
<dbReference type="PROSITE" id="PS51184">
    <property type="entry name" value="JMJC"/>
    <property type="match status" value="1"/>
</dbReference>
<proteinExistence type="predicted"/>
<name>A0ABW2Y7Z7_9GAMM</name>
<dbReference type="Pfam" id="PF13621">
    <property type="entry name" value="Cupin_8"/>
    <property type="match status" value="1"/>
</dbReference>
<sequence>MPESIVEVAEVAGLDPHALPDAILASQRPLLLKGLVSDWPLVHAAAEGPCAAIAHLRGFDTGQVVTAMVGPPEIEGRFFYNDALDGFNFVPQRQRIATVLDALATHLDDPAPPALYVGSTAIDACLPGLLAPDALAMGDRDPLVSLWLGNRSRIPAHQDLPDNLACVVAGRRRFTLFPPEQLPNLYIGPLDFTPAGQPVSLVDISAPDLTRFPRYAEAQRHAQVAELAPGDALLIPSMWWHHVEGLEPFNMLVNYWWRRSPGYMDTPMTALMAAILCMRDLPAHERAIWRDVFRHYVFEHDDDVASHVPEAARRILGPLDADAARRLRAMLLNRFNR</sequence>
<evidence type="ECO:0000313" key="3">
    <source>
        <dbReference type="Proteomes" id="UP001597110"/>
    </source>
</evidence>
<gene>
    <name evidence="2" type="ORF">ACFQ0E_03285</name>
</gene>
<dbReference type="Gene3D" id="2.60.120.10">
    <property type="entry name" value="Jelly Rolls"/>
    <property type="match status" value="1"/>
</dbReference>